<dbReference type="EC" id="2.7.7.27" evidence="7"/>
<keyword evidence="3 7" id="KW-0548">Nucleotidyltransferase</keyword>
<dbReference type="GO" id="GO:0008878">
    <property type="term" value="F:glucose-1-phosphate adenylyltransferase activity"/>
    <property type="evidence" value="ECO:0007669"/>
    <property type="project" value="UniProtKB-EC"/>
</dbReference>
<protein>
    <submittedName>
        <fullName evidence="7">Glucose-1-phosphate adenylyltransferase</fullName>
        <ecNumber evidence="7">2.7.7.27</ecNumber>
    </submittedName>
</protein>
<sequence>MPTQTLTFLIATERGTPAELTEERTKAAVPFGGKYRVIDFSLANCLHSGLRQILVLTQYKSHSLHKHLRDGWSLFNPELGEFITPLPPQMRVDGGWYLGLVDALRQNRYLIERNPARRLLLLDGGAVYRMDYAAMLRWHDEQQAQITAALRPVTDESAPSLYRVECSEDDQVLAVHGPATDHPPTGLAPMGVVVIDKDYLLEQLDQLVRASNGHCDTDFVASLLTSSAGARVSAYRFGGERGRVSQDRYWSDLGSIDAYYQAHMSLLESRPAIDLYQPCWNILTYQGQHPPARTVPGPGSGNEGVFVNSMLAAGTLIRGGAVNRSVFFPCVTIDDGAIVDGSILFDRVQVGAGAELNRCILDKDVVVSPGARIGVDRKEDRARFSVSPQGVVVVPKGARV</sequence>
<evidence type="ECO:0000256" key="3">
    <source>
        <dbReference type="ARBA" id="ARBA00022695"/>
    </source>
</evidence>
<evidence type="ECO:0000256" key="4">
    <source>
        <dbReference type="ARBA" id="ARBA00023056"/>
    </source>
</evidence>
<evidence type="ECO:0000256" key="2">
    <source>
        <dbReference type="ARBA" id="ARBA00022679"/>
    </source>
</evidence>
<dbReference type="Gene3D" id="2.160.10.10">
    <property type="entry name" value="Hexapeptide repeat proteins"/>
    <property type="match status" value="1"/>
</dbReference>
<keyword evidence="4" id="KW-0320">Glycogen biosynthesis</keyword>
<organism evidence="7 8">
    <name type="scientific">Thiorhodovibrio winogradskyi</name>
    <dbReference type="NCBI Taxonomy" id="77007"/>
    <lineage>
        <taxon>Bacteria</taxon>
        <taxon>Pseudomonadati</taxon>
        <taxon>Pseudomonadota</taxon>
        <taxon>Gammaproteobacteria</taxon>
        <taxon>Chromatiales</taxon>
        <taxon>Chromatiaceae</taxon>
        <taxon>Thiorhodovibrio</taxon>
    </lineage>
</organism>
<dbReference type="InterPro" id="IPR005835">
    <property type="entry name" value="NTP_transferase_dom"/>
</dbReference>
<keyword evidence="8" id="KW-1185">Reference proteome</keyword>
<evidence type="ECO:0000313" key="8">
    <source>
        <dbReference type="Proteomes" id="UP001432180"/>
    </source>
</evidence>
<gene>
    <name evidence="7" type="primary">glgC_1</name>
    <name evidence="7" type="ORF">Thiowin_01485</name>
</gene>
<accession>A0ABZ0S8V3</accession>
<dbReference type="PANTHER" id="PTHR43523">
    <property type="entry name" value="GLUCOSE-1-PHOSPHATE ADENYLYLTRANSFERASE-RELATED"/>
    <property type="match status" value="1"/>
</dbReference>
<evidence type="ECO:0000313" key="7">
    <source>
        <dbReference type="EMBL" id="WPL16527.1"/>
    </source>
</evidence>
<evidence type="ECO:0000259" key="6">
    <source>
        <dbReference type="Pfam" id="PF24894"/>
    </source>
</evidence>
<dbReference type="InterPro" id="IPR029044">
    <property type="entry name" value="Nucleotide-diphossugar_trans"/>
</dbReference>
<dbReference type="SUPFAM" id="SSF53448">
    <property type="entry name" value="Nucleotide-diphospho-sugar transferases"/>
    <property type="match status" value="1"/>
</dbReference>
<dbReference type="Proteomes" id="UP001432180">
    <property type="component" value="Chromosome"/>
</dbReference>
<dbReference type="Gene3D" id="3.90.550.10">
    <property type="entry name" value="Spore Coat Polysaccharide Biosynthesis Protein SpsA, Chain A"/>
    <property type="match status" value="1"/>
</dbReference>
<dbReference type="Pfam" id="PF00483">
    <property type="entry name" value="NTP_transferase"/>
    <property type="match status" value="1"/>
</dbReference>
<dbReference type="InterPro" id="IPR011831">
    <property type="entry name" value="ADP-Glc_PPase"/>
</dbReference>
<feature type="domain" description="Glucose-1-phosphate adenylyltransferase/Bifunctional protein GlmU-like C-terminal hexapeptide" evidence="6">
    <location>
        <begin position="290"/>
        <end position="394"/>
    </location>
</feature>
<dbReference type="Pfam" id="PF24894">
    <property type="entry name" value="Hexapep_GlmU"/>
    <property type="match status" value="1"/>
</dbReference>
<dbReference type="EMBL" id="CP121472">
    <property type="protein sequence ID" value="WPL16527.1"/>
    <property type="molecule type" value="Genomic_DNA"/>
</dbReference>
<dbReference type="SUPFAM" id="SSF51161">
    <property type="entry name" value="Trimeric LpxA-like enzymes"/>
    <property type="match status" value="1"/>
</dbReference>
<evidence type="ECO:0000259" key="5">
    <source>
        <dbReference type="Pfam" id="PF00483"/>
    </source>
</evidence>
<dbReference type="CDD" id="cd02508">
    <property type="entry name" value="ADP_Glucose_PP"/>
    <property type="match status" value="1"/>
</dbReference>
<dbReference type="InterPro" id="IPR011004">
    <property type="entry name" value="Trimer_LpxA-like_sf"/>
</dbReference>
<name>A0ABZ0S8V3_9GAMM</name>
<dbReference type="CDD" id="cd04651">
    <property type="entry name" value="LbH_G1P_AT_C"/>
    <property type="match status" value="1"/>
</dbReference>
<proteinExistence type="inferred from homology"/>
<keyword evidence="2 7" id="KW-0808">Transferase</keyword>
<feature type="domain" description="Nucleotidyl transferase" evidence="5">
    <location>
        <begin position="20"/>
        <end position="268"/>
    </location>
</feature>
<dbReference type="PANTHER" id="PTHR43523:SF2">
    <property type="entry name" value="GLUCOSE-1-PHOSPHATE ADENYLYLTRANSFERASE"/>
    <property type="match status" value="1"/>
</dbReference>
<evidence type="ECO:0000256" key="1">
    <source>
        <dbReference type="ARBA" id="ARBA00010443"/>
    </source>
</evidence>
<dbReference type="InterPro" id="IPR056818">
    <property type="entry name" value="GlmU/GlgC-like_hexapep"/>
</dbReference>
<comment type="similarity">
    <text evidence="1">Belongs to the bacterial/plant glucose-1-phosphate adenylyltransferase family.</text>
</comment>
<dbReference type="RefSeq" id="WP_328987075.1">
    <property type="nucleotide sequence ID" value="NZ_CP121472.1"/>
</dbReference>
<reference evidence="7 8" key="1">
    <citation type="journal article" date="2023" name="Microorganisms">
        <title>Thiorhodovibrio frisius and Trv. litoralis spp. nov., Two Novel Members from a Clade of Fastidious Purple Sulfur Bacteria That Exhibit Unique Red-Shifted Light-Harvesting Capabilities.</title>
        <authorList>
            <person name="Methner A."/>
            <person name="Kuzyk S.B."/>
            <person name="Petersen J."/>
            <person name="Bauer S."/>
            <person name="Brinkmann H."/>
            <person name="Sichau K."/>
            <person name="Wanner G."/>
            <person name="Wolf J."/>
            <person name="Neumann-Schaal M."/>
            <person name="Henke P."/>
            <person name="Tank M."/>
            <person name="Sproer C."/>
            <person name="Bunk B."/>
            <person name="Overmann J."/>
        </authorList>
    </citation>
    <scope>NUCLEOTIDE SEQUENCE [LARGE SCALE GENOMIC DNA]</scope>
    <source>
        <strain evidence="7 8">DSM 6702</strain>
    </source>
</reference>